<name>A0A7W7SLQ8_9ACTN</name>
<evidence type="ECO:0000313" key="2">
    <source>
        <dbReference type="EMBL" id="MBB4957100.1"/>
    </source>
</evidence>
<comment type="caution">
    <text evidence="2">The sequence shown here is derived from an EMBL/GenBank/DDBJ whole genome shotgun (WGS) entry which is preliminary data.</text>
</comment>
<keyword evidence="3" id="KW-1185">Reference proteome</keyword>
<feature type="chain" id="PRO_5039019070" evidence="1">
    <location>
        <begin position="27"/>
        <end position="101"/>
    </location>
</feature>
<dbReference type="AlphaFoldDB" id="A0A7W7SLQ8"/>
<organism evidence="2 3">
    <name type="scientific">Micromonospora polyrhachis</name>
    <dbReference type="NCBI Taxonomy" id="1282883"/>
    <lineage>
        <taxon>Bacteria</taxon>
        <taxon>Bacillati</taxon>
        <taxon>Actinomycetota</taxon>
        <taxon>Actinomycetes</taxon>
        <taxon>Micromonosporales</taxon>
        <taxon>Micromonosporaceae</taxon>
        <taxon>Micromonospora</taxon>
    </lineage>
</organism>
<accession>A0A7W7SLQ8</accession>
<proteinExistence type="predicted"/>
<gene>
    <name evidence="2" type="ORF">FHR38_000833</name>
</gene>
<dbReference type="EMBL" id="JACHJW010000001">
    <property type="protein sequence ID" value="MBB4957100.1"/>
    <property type="molecule type" value="Genomic_DNA"/>
</dbReference>
<reference evidence="2 3" key="1">
    <citation type="submission" date="2020-08" db="EMBL/GenBank/DDBJ databases">
        <title>Sequencing the genomes of 1000 actinobacteria strains.</title>
        <authorList>
            <person name="Klenk H.-P."/>
        </authorList>
    </citation>
    <scope>NUCLEOTIDE SEQUENCE [LARGE SCALE GENOMIC DNA]</scope>
    <source>
        <strain evidence="2 3">DSM 45886</strain>
    </source>
</reference>
<dbReference type="Proteomes" id="UP000578819">
    <property type="component" value="Unassembled WGS sequence"/>
</dbReference>
<keyword evidence="1" id="KW-0732">Signal</keyword>
<dbReference type="RefSeq" id="WP_184532896.1">
    <property type="nucleotide sequence ID" value="NZ_JACHJW010000001.1"/>
</dbReference>
<sequence length="101" mass="9891">MRTTTSGSRATRLLLPGLFLLALAGAAGPGASQVVTGAGIGPGQVATAAPALTVAPGLPGGNRTGFGIDSCGRDSDPALWDMLFPMCNREGGPAVLDSGLV</sequence>
<protein>
    <submittedName>
        <fullName evidence="2">Uncharacterized protein</fullName>
    </submittedName>
</protein>
<evidence type="ECO:0000256" key="1">
    <source>
        <dbReference type="SAM" id="SignalP"/>
    </source>
</evidence>
<feature type="signal peptide" evidence="1">
    <location>
        <begin position="1"/>
        <end position="26"/>
    </location>
</feature>
<evidence type="ECO:0000313" key="3">
    <source>
        <dbReference type="Proteomes" id="UP000578819"/>
    </source>
</evidence>